<organism evidence="2 3">
    <name type="scientific">Actinomadura parmotrematis</name>
    <dbReference type="NCBI Taxonomy" id="2864039"/>
    <lineage>
        <taxon>Bacteria</taxon>
        <taxon>Bacillati</taxon>
        <taxon>Actinomycetota</taxon>
        <taxon>Actinomycetes</taxon>
        <taxon>Streptosporangiales</taxon>
        <taxon>Thermomonosporaceae</taxon>
        <taxon>Actinomadura</taxon>
    </lineage>
</organism>
<feature type="region of interest" description="Disordered" evidence="1">
    <location>
        <begin position="1"/>
        <end position="67"/>
    </location>
</feature>
<evidence type="ECO:0000313" key="2">
    <source>
        <dbReference type="EMBL" id="MBW8482349.1"/>
    </source>
</evidence>
<feature type="compositionally biased region" description="Basic and acidic residues" evidence="1">
    <location>
        <begin position="1"/>
        <end position="18"/>
    </location>
</feature>
<comment type="caution">
    <text evidence="2">The sequence shown here is derived from an EMBL/GenBank/DDBJ whole genome shotgun (WGS) entry which is preliminary data.</text>
</comment>
<evidence type="ECO:0000256" key="1">
    <source>
        <dbReference type="SAM" id="MobiDB-lite"/>
    </source>
</evidence>
<dbReference type="RefSeq" id="WP_220164814.1">
    <property type="nucleotide sequence ID" value="NZ_JAIBOA010000004.1"/>
</dbReference>
<sequence>MTHIDRLLDTRTPDERPDPPAPGSENSDGQGVTVYADRLKAMAGPADDAQRHIRAGVSATAPDSDRAASSLGVDWASATALRQLTAGWEDGLNKLAGEIGGVGPKMLRTADNHLLAEAVNRQAVQAITKALGR</sequence>
<keyword evidence="3" id="KW-1185">Reference proteome</keyword>
<dbReference type="Proteomes" id="UP000774570">
    <property type="component" value="Unassembled WGS sequence"/>
</dbReference>
<name>A0ABS7FRJ4_9ACTN</name>
<protein>
    <submittedName>
        <fullName evidence="2">Uncharacterized protein</fullName>
    </submittedName>
</protein>
<accession>A0ABS7FRJ4</accession>
<dbReference type="EMBL" id="JAIBOA010000004">
    <property type="protein sequence ID" value="MBW8482349.1"/>
    <property type="molecule type" value="Genomic_DNA"/>
</dbReference>
<evidence type="ECO:0000313" key="3">
    <source>
        <dbReference type="Proteomes" id="UP000774570"/>
    </source>
</evidence>
<reference evidence="2 3" key="1">
    <citation type="submission" date="2021-07" db="EMBL/GenBank/DDBJ databases">
        <title>Actinomadura sp. PM05-2 isolated from lichen.</title>
        <authorList>
            <person name="Somphong A."/>
            <person name="Phongsopitanun W."/>
            <person name="Tanasupawat S."/>
            <person name="Peongsungnone V."/>
        </authorList>
    </citation>
    <scope>NUCLEOTIDE SEQUENCE [LARGE SCALE GENOMIC DNA]</scope>
    <source>
        <strain evidence="2 3">PM05-2</strain>
    </source>
</reference>
<proteinExistence type="predicted"/>
<gene>
    <name evidence="2" type="ORF">K1Y72_08250</name>
</gene>